<protein>
    <recommendedName>
        <fullName evidence="6">Succinate dehydrogenase hydrophobic membrane anchor subunit</fullName>
    </recommendedName>
</protein>
<comment type="subunit">
    <text evidence="5">Part of an enzyme complex containing four subunits: a flavoprotein, an iron-sulfur protein, plus two membrane-anchoring proteins, SdhC and SdhD.</text>
</comment>
<keyword evidence="12" id="KW-0249">Electron transport</keyword>
<gene>
    <name evidence="18" type="ORF">QO015_003006</name>
</gene>
<evidence type="ECO:0000256" key="13">
    <source>
        <dbReference type="ARBA" id="ARBA00022989"/>
    </source>
</evidence>
<dbReference type="Proteomes" id="UP001223743">
    <property type="component" value="Unassembled WGS sequence"/>
</dbReference>
<keyword evidence="10 17" id="KW-0812">Transmembrane</keyword>
<evidence type="ECO:0000256" key="16">
    <source>
        <dbReference type="SAM" id="MobiDB-lite"/>
    </source>
</evidence>
<evidence type="ECO:0000256" key="4">
    <source>
        <dbReference type="ARBA" id="ARBA00005163"/>
    </source>
</evidence>
<evidence type="ECO:0000256" key="15">
    <source>
        <dbReference type="ARBA" id="ARBA00023136"/>
    </source>
</evidence>
<evidence type="ECO:0000256" key="10">
    <source>
        <dbReference type="ARBA" id="ARBA00022692"/>
    </source>
</evidence>
<keyword evidence="13 17" id="KW-1133">Transmembrane helix</keyword>
<dbReference type="InterPro" id="IPR034804">
    <property type="entry name" value="SQR/QFR_C/D"/>
</dbReference>
<comment type="function">
    <text evidence="2">Membrane-anchoring subunit of succinate dehydrogenase (SDH).</text>
</comment>
<dbReference type="NCBIfam" id="TIGR02968">
    <property type="entry name" value="succ_dehyd_anc"/>
    <property type="match status" value="1"/>
</dbReference>
<keyword evidence="9" id="KW-0349">Heme</keyword>
<dbReference type="RefSeq" id="WP_266278445.1">
    <property type="nucleotide sequence ID" value="NZ_JAPKNF010000001.1"/>
</dbReference>
<reference evidence="18 19" key="1">
    <citation type="submission" date="2023-07" db="EMBL/GenBank/DDBJ databases">
        <title>Genomic Encyclopedia of Type Strains, Phase IV (KMG-IV): sequencing the most valuable type-strain genomes for metagenomic binning, comparative biology and taxonomic classification.</title>
        <authorList>
            <person name="Goeker M."/>
        </authorList>
    </citation>
    <scope>NUCLEOTIDE SEQUENCE [LARGE SCALE GENOMIC DNA]</scope>
    <source>
        <strain evidence="18 19">B1-1</strain>
    </source>
</reference>
<dbReference type="EMBL" id="JAUSWJ010000001">
    <property type="protein sequence ID" value="MDQ0517393.1"/>
    <property type="molecule type" value="Genomic_DNA"/>
</dbReference>
<dbReference type="SUPFAM" id="SSF81343">
    <property type="entry name" value="Fumarate reductase respiratory complex transmembrane subunits"/>
    <property type="match status" value="1"/>
</dbReference>
<feature type="region of interest" description="Disordered" evidence="16">
    <location>
        <begin position="1"/>
        <end position="23"/>
    </location>
</feature>
<dbReference type="Pfam" id="PF01127">
    <property type="entry name" value="Sdh_cyt"/>
    <property type="match status" value="1"/>
</dbReference>
<keyword evidence="11" id="KW-0479">Metal-binding</keyword>
<keyword evidence="8" id="KW-0816">Tricarboxylic acid cycle</keyword>
<keyword evidence="14" id="KW-0408">Iron</keyword>
<evidence type="ECO:0000313" key="19">
    <source>
        <dbReference type="Proteomes" id="UP001223743"/>
    </source>
</evidence>
<comment type="subcellular location">
    <subcellularLocation>
        <location evidence="3">Membrane</location>
        <topology evidence="3">Multi-pass membrane protein</topology>
    </subcellularLocation>
</comment>
<evidence type="ECO:0000256" key="2">
    <source>
        <dbReference type="ARBA" id="ARBA00004050"/>
    </source>
</evidence>
<evidence type="ECO:0000256" key="17">
    <source>
        <dbReference type="SAM" id="Phobius"/>
    </source>
</evidence>
<comment type="pathway">
    <text evidence="4">Carbohydrate metabolism; tricarboxylic acid cycle.</text>
</comment>
<dbReference type="InterPro" id="IPR000701">
    <property type="entry name" value="SuccDH_FuR_B_TM-su"/>
</dbReference>
<sequence length="135" mass="14107">MSTPSSSTTTPSMRTPLSRVRGLGSAREGTGHFWYQRLTGAALAVLTLVFVILVIALAGRPHGEVVAVLANPFVALLMVLMVGAGAWHMKIGMQVIIEDYFHGAAKVTLLVANAFFSIAVGVAAALALIKITFGG</sequence>
<keyword evidence="19" id="KW-1185">Reference proteome</keyword>
<dbReference type="InterPro" id="IPR014312">
    <property type="entry name" value="Succ_DH_anchor"/>
</dbReference>
<evidence type="ECO:0000256" key="6">
    <source>
        <dbReference type="ARBA" id="ARBA00019425"/>
    </source>
</evidence>
<keyword evidence="15 17" id="KW-0472">Membrane</keyword>
<evidence type="ECO:0000256" key="8">
    <source>
        <dbReference type="ARBA" id="ARBA00022532"/>
    </source>
</evidence>
<feature type="transmembrane region" description="Helical" evidence="17">
    <location>
        <begin position="65"/>
        <end position="87"/>
    </location>
</feature>
<evidence type="ECO:0000256" key="7">
    <source>
        <dbReference type="ARBA" id="ARBA00022448"/>
    </source>
</evidence>
<organism evidence="18 19">
    <name type="scientific">Kaistia geumhonensis</name>
    <dbReference type="NCBI Taxonomy" id="410839"/>
    <lineage>
        <taxon>Bacteria</taxon>
        <taxon>Pseudomonadati</taxon>
        <taxon>Pseudomonadota</taxon>
        <taxon>Alphaproteobacteria</taxon>
        <taxon>Hyphomicrobiales</taxon>
        <taxon>Kaistiaceae</taxon>
        <taxon>Kaistia</taxon>
    </lineage>
</organism>
<name>A0ABU0M9E5_9HYPH</name>
<keyword evidence="7" id="KW-0813">Transport</keyword>
<proteinExistence type="predicted"/>
<evidence type="ECO:0000256" key="11">
    <source>
        <dbReference type="ARBA" id="ARBA00022723"/>
    </source>
</evidence>
<dbReference type="CDD" id="cd03495">
    <property type="entry name" value="SQR_TypeC_SdhD_like"/>
    <property type="match status" value="1"/>
</dbReference>
<feature type="compositionally biased region" description="Low complexity" evidence="16">
    <location>
        <begin position="1"/>
        <end position="19"/>
    </location>
</feature>
<evidence type="ECO:0000256" key="1">
    <source>
        <dbReference type="ARBA" id="ARBA00001971"/>
    </source>
</evidence>
<evidence type="ECO:0000256" key="5">
    <source>
        <dbReference type="ARBA" id="ARBA00011558"/>
    </source>
</evidence>
<feature type="transmembrane region" description="Helical" evidence="17">
    <location>
        <begin position="38"/>
        <end position="58"/>
    </location>
</feature>
<evidence type="ECO:0000256" key="3">
    <source>
        <dbReference type="ARBA" id="ARBA00004141"/>
    </source>
</evidence>
<evidence type="ECO:0000256" key="9">
    <source>
        <dbReference type="ARBA" id="ARBA00022617"/>
    </source>
</evidence>
<comment type="cofactor">
    <cofactor evidence="1">
        <name>heme</name>
        <dbReference type="ChEBI" id="CHEBI:30413"/>
    </cofactor>
</comment>
<dbReference type="Gene3D" id="1.20.1300.10">
    <property type="entry name" value="Fumarate reductase/succinate dehydrogenase, transmembrane subunit"/>
    <property type="match status" value="1"/>
</dbReference>
<accession>A0ABU0M9E5</accession>
<evidence type="ECO:0000256" key="12">
    <source>
        <dbReference type="ARBA" id="ARBA00022982"/>
    </source>
</evidence>
<evidence type="ECO:0000256" key="14">
    <source>
        <dbReference type="ARBA" id="ARBA00023004"/>
    </source>
</evidence>
<feature type="transmembrane region" description="Helical" evidence="17">
    <location>
        <begin position="107"/>
        <end position="129"/>
    </location>
</feature>
<evidence type="ECO:0000313" key="18">
    <source>
        <dbReference type="EMBL" id="MDQ0517393.1"/>
    </source>
</evidence>
<comment type="caution">
    <text evidence="18">The sequence shown here is derived from an EMBL/GenBank/DDBJ whole genome shotgun (WGS) entry which is preliminary data.</text>
</comment>